<reference evidence="1 2" key="1">
    <citation type="submission" date="2023-10" db="EMBL/GenBank/DDBJ databases">
        <title>Comparative genomics analysis reveals potential genetic determinants of host preference in Cryptosporidium xiaoi.</title>
        <authorList>
            <person name="Xiao L."/>
            <person name="Li J."/>
        </authorList>
    </citation>
    <scope>NUCLEOTIDE SEQUENCE [LARGE SCALE GENOMIC DNA]</scope>
    <source>
        <strain evidence="1 2">52996</strain>
    </source>
</reference>
<gene>
    <name evidence="1" type="ORF">RS030_283706</name>
</gene>
<dbReference type="SUPFAM" id="SSF50978">
    <property type="entry name" value="WD40 repeat-like"/>
    <property type="match status" value="1"/>
</dbReference>
<dbReference type="PANTHER" id="PTHR13211">
    <property type="entry name" value="TELOMERASE CAJAL BODY PROTEIN 1"/>
    <property type="match status" value="1"/>
</dbReference>
<accession>A0AAV9XXU4</accession>
<dbReference type="Proteomes" id="UP001311799">
    <property type="component" value="Unassembled WGS sequence"/>
</dbReference>
<dbReference type="AlphaFoldDB" id="A0AAV9XXU4"/>
<name>A0AAV9XXU4_9CRYT</name>
<dbReference type="Gene3D" id="2.130.10.10">
    <property type="entry name" value="YVTN repeat-like/Quinoprotein amine dehydrogenase"/>
    <property type="match status" value="1"/>
</dbReference>
<evidence type="ECO:0000313" key="1">
    <source>
        <dbReference type="EMBL" id="KAK6588919.1"/>
    </source>
</evidence>
<sequence>MEKVFSKYGLDEFDCIGYCDFENFDTPVGLLYDEFKDIVLAACNDSVFCFNICELTSDPGRFIRKGDEKELMSVNDNKINFGKSVKFGGNIRSIKKSRWGGMEANTDNKDKSESACMENYVIVNRKNYPIIVTDFGLRTISTIHVKNSKDELENIFSVDFVLDANKSESTMLFGCKNRIYLSDFRNPKQVSCINLKQKTLDEKSNIKHQKGIVSSLSVKTKGIGCFSIFSSGTFSGSIFLHDLKNSDSQIKIFDSEIEMNGITELYWLEDPHYHENIEYHLVSGDRRNEMFYIWDVRKPNKVLCKIERENGEIDQRFIMCFNINKDSISNEFKLDIFSGDSNGNLNNVKLYFEYEEKKLKNETISLRKYSIDNKSIPFIDINKSKNILLTLSGARTLELDSKCTFKLWNLNLLNN</sequence>
<protein>
    <submittedName>
        <fullName evidence="1">Uncharacterized protein</fullName>
    </submittedName>
</protein>
<proteinExistence type="predicted"/>
<comment type="caution">
    <text evidence="1">The sequence shown here is derived from an EMBL/GenBank/DDBJ whole genome shotgun (WGS) entry which is preliminary data.</text>
</comment>
<evidence type="ECO:0000313" key="2">
    <source>
        <dbReference type="Proteomes" id="UP001311799"/>
    </source>
</evidence>
<keyword evidence="2" id="KW-1185">Reference proteome</keyword>
<dbReference type="InterPro" id="IPR036322">
    <property type="entry name" value="WD40_repeat_dom_sf"/>
</dbReference>
<dbReference type="InterPro" id="IPR015943">
    <property type="entry name" value="WD40/YVTN_repeat-like_dom_sf"/>
</dbReference>
<dbReference type="InterPro" id="IPR051150">
    <property type="entry name" value="SWT21/TCAB1_mRNA_Telomere"/>
</dbReference>
<dbReference type="EMBL" id="JAWDEY010000020">
    <property type="protein sequence ID" value="KAK6588919.1"/>
    <property type="molecule type" value="Genomic_DNA"/>
</dbReference>
<dbReference type="PANTHER" id="PTHR13211:SF0">
    <property type="entry name" value="TELOMERASE CAJAL BODY PROTEIN 1"/>
    <property type="match status" value="1"/>
</dbReference>
<organism evidence="1 2">
    <name type="scientific">Cryptosporidium xiaoi</name>
    <dbReference type="NCBI Taxonomy" id="659607"/>
    <lineage>
        <taxon>Eukaryota</taxon>
        <taxon>Sar</taxon>
        <taxon>Alveolata</taxon>
        <taxon>Apicomplexa</taxon>
        <taxon>Conoidasida</taxon>
        <taxon>Coccidia</taxon>
        <taxon>Eucoccidiorida</taxon>
        <taxon>Eimeriorina</taxon>
        <taxon>Cryptosporidiidae</taxon>
        <taxon>Cryptosporidium</taxon>
    </lineage>
</organism>